<dbReference type="Gene3D" id="1.10.575.10">
    <property type="entry name" value="P1 Nuclease"/>
    <property type="match status" value="1"/>
</dbReference>
<evidence type="ECO:0000313" key="8">
    <source>
        <dbReference type="EMBL" id="GAA4321331.1"/>
    </source>
</evidence>
<comment type="caution">
    <text evidence="8">The sequence shown here is derived from an EMBL/GenBank/DDBJ whole genome shotgun (WGS) entry which is preliminary data.</text>
</comment>
<dbReference type="InterPro" id="IPR003154">
    <property type="entry name" value="S1/P1nuclease"/>
</dbReference>
<keyword evidence="4" id="KW-0378">Hydrolase</keyword>
<evidence type="ECO:0000313" key="9">
    <source>
        <dbReference type="Proteomes" id="UP001500582"/>
    </source>
</evidence>
<dbReference type="CDD" id="cd11010">
    <property type="entry name" value="S1-P1_nuclease"/>
    <property type="match status" value="1"/>
</dbReference>
<evidence type="ECO:0000256" key="2">
    <source>
        <dbReference type="ARBA" id="ARBA00022723"/>
    </source>
</evidence>
<evidence type="ECO:0000256" key="1">
    <source>
        <dbReference type="ARBA" id="ARBA00022722"/>
    </source>
</evidence>
<keyword evidence="9" id="KW-1185">Reference proteome</keyword>
<evidence type="ECO:0000256" key="3">
    <source>
        <dbReference type="ARBA" id="ARBA00022759"/>
    </source>
</evidence>
<feature type="signal peptide" evidence="7">
    <location>
        <begin position="1"/>
        <end position="21"/>
    </location>
</feature>
<feature type="chain" id="PRO_5046534822" evidence="7">
    <location>
        <begin position="22"/>
        <end position="258"/>
    </location>
</feature>
<keyword evidence="1" id="KW-0540">Nuclease</keyword>
<evidence type="ECO:0000256" key="6">
    <source>
        <dbReference type="ARBA" id="ARBA00023180"/>
    </source>
</evidence>
<keyword evidence="7" id="KW-0732">Signal</keyword>
<dbReference type="Pfam" id="PF02265">
    <property type="entry name" value="S1-P1_nuclease"/>
    <property type="match status" value="1"/>
</dbReference>
<protein>
    <submittedName>
        <fullName evidence="8">S1/P1 nuclease</fullName>
    </submittedName>
</protein>
<name>A0ABP8GBM9_9SPHI</name>
<accession>A0ABP8GBM9</accession>
<dbReference type="RefSeq" id="WP_345211030.1">
    <property type="nucleotide sequence ID" value="NZ_BAABFT010000004.1"/>
</dbReference>
<keyword evidence="6" id="KW-0325">Glycoprotein</keyword>
<evidence type="ECO:0000256" key="7">
    <source>
        <dbReference type="SAM" id="SignalP"/>
    </source>
</evidence>
<dbReference type="Proteomes" id="UP001500582">
    <property type="component" value="Unassembled WGS sequence"/>
</dbReference>
<evidence type="ECO:0000256" key="4">
    <source>
        <dbReference type="ARBA" id="ARBA00022801"/>
    </source>
</evidence>
<gene>
    <name evidence="8" type="ORF">GCM10023149_21140</name>
</gene>
<dbReference type="SUPFAM" id="SSF48537">
    <property type="entry name" value="Phospholipase C/P1 nuclease"/>
    <property type="match status" value="1"/>
</dbReference>
<organism evidence="8 9">
    <name type="scientific">Mucilaginibacter gynuensis</name>
    <dbReference type="NCBI Taxonomy" id="1302236"/>
    <lineage>
        <taxon>Bacteria</taxon>
        <taxon>Pseudomonadati</taxon>
        <taxon>Bacteroidota</taxon>
        <taxon>Sphingobacteriia</taxon>
        <taxon>Sphingobacteriales</taxon>
        <taxon>Sphingobacteriaceae</taxon>
        <taxon>Mucilaginibacter</taxon>
    </lineage>
</organism>
<dbReference type="PANTHER" id="PTHR33146">
    <property type="entry name" value="ENDONUCLEASE 4"/>
    <property type="match status" value="1"/>
</dbReference>
<keyword evidence="5" id="KW-1015">Disulfide bond</keyword>
<evidence type="ECO:0000256" key="5">
    <source>
        <dbReference type="ARBA" id="ARBA00023157"/>
    </source>
</evidence>
<dbReference type="InterPro" id="IPR008947">
    <property type="entry name" value="PLipase_C/P1_nuclease_dom_sf"/>
</dbReference>
<keyword evidence="2" id="KW-0479">Metal-binding</keyword>
<proteinExistence type="predicted"/>
<dbReference type="PANTHER" id="PTHR33146:SF26">
    <property type="entry name" value="ENDONUCLEASE 4"/>
    <property type="match status" value="1"/>
</dbReference>
<reference evidence="9" key="1">
    <citation type="journal article" date="2019" name="Int. J. Syst. Evol. Microbiol.">
        <title>The Global Catalogue of Microorganisms (GCM) 10K type strain sequencing project: providing services to taxonomists for standard genome sequencing and annotation.</title>
        <authorList>
            <consortium name="The Broad Institute Genomics Platform"/>
            <consortium name="The Broad Institute Genome Sequencing Center for Infectious Disease"/>
            <person name="Wu L."/>
            <person name="Ma J."/>
        </authorList>
    </citation>
    <scope>NUCLEOTIDE SEQUENCE [LARGE SCALE GENOMIC DNA]</scope>
    <source>
        <strain evidence="9">JCM 17705</strain>
    </source>
</reference>
<dbReference type="EMBL" id="BAABFT010000004">
    <property type="protein sequence ID" value="GAA4321331.1"/>
    <property type="molecule type" value="Genomic_DNA"/>
</dbReference>
<keyword evidence="3" id="KW-0255">Endonuclease</keyword>
<sequence>MKKYLLKTTLLLIALPLISWGPEGHSTVASVAENHLSPKAAAAVGKLLGGRHMYEVSSWADAIKPYYPKTAPMHFLNLPDKLTYAQFVNSTKSVKEANIYSAILNCIRELSANTTSPDRRVADLKFLIHLVGDAHQPMHVSRAKDKGGNSILVTFFTSKTNLHSVWDGKLIQHDEGNFGKLAKKIDQNVNSAQIAKWQNDDVLTWLWESYQISSRLYKEASANPHFGADYYNTHISIAENRLEAGGIRLAGILNRIYQ</sequence>